<comment type="caution">
    <text evidence="2">The sequence shown here is derived from an EMBL/GenBank/DDBJ whole genome shotgun (WGS) entry which is preliminary data.</text>
</comment>
<evidence type="ECO:0000313" key="3">
    <source>
        <dbReference type="Proteomes" id="UP000295192"/>
    </source>
</evidence>
<dbReference type="Proteomes" id="UP000295192">
    <property type="component" value="Unassembled WGS sequence"/>
</dbReference>
<dbReference type="EMBL" id="LSRL02000893">
    <property type="protein sequence ID" value="TDG39650.1"/>
    <property type="molecule type" value="Genomic_DNA"/>
</dbReference>
<evidence type="ECO:0000313" key="2">
    <source>
        <dbReference type="EMBL" id="TDG39650.1"/>
    </source>
</evidence>
<feature type="compositionally biased region" description="Low complexity" evidence="1">
    <location>
        <begin position="19"/>
        <end position="35"/>
    </location>
</feature>
<proteinExistence type="predicted"/>
<keyword evidence="3" id="KW-1185">Reference proteome</keyword>
<feature type="compositionally biased region" description="Basic residues" evidence="1">
    <location>
        <begin position="36"/>
        <end position="49"/>
    </location>
</feature>
<sequence>MATATAITVSIQPSTGVNRKQPQQQQQQQKQQQQQHYHHHQRQKRHHQTFRHLLAIYSGYSGGFLAATSSGLAKVEAGQPQLDGLAGPGSIACGCTLSGCMLDTELRQLEAGSGSHARQLH</sequence>
<accession>A0A484AUV6</accession>
<evidence type="ECO:0000256" key="1">
    <source>
        <dbReference type="SAM" id="MobiDB-lite"/>
    </source>
</evidence>
<protein>
    <submittedName>
        <fullName evidence="2">Uncharacterized protein</fullName>
    </submittedName>
</protein>
<dbReference type="AlphaFoldDB" id="A0A484AUV6"/>
<organism evidence="2 3">
    <name type="scientific">Drosophila navojoa</name>
    <name type="common">Fruit fly</name>
    <dbReference type="NCBI Taxonomy" id="7232"/>
    <lineage>
        <taxon>Eukaryota</taxon>
        <taxon>Metazoa</taxon>
        <taxon>Ecdysozoa</taxon>
        <taxon>Arthropoda</taxon>
        <taxon>Hexapoda</taxon>
        <taxon>Insecta</taxon>
        <taxon>Pterygota</taxon>
        <taxon>Neoptera</taxon>
        <taxon>Endopterygota</taxon>
        <taxon>Diptera</taxon>
        <taxon>Brachycera</taxon>
        <taxon>Muscomorpha</taxon>
        <taxon>Ephydroidea</taxon>
        <taxon>Drosophilidae</taxon>
        <taxon>Drosophila</taxon>
    </lineage>
</organism>
<gene>
    <name evidence="2" type="ORF">AWZ03_013929</name>
</gene>
<reference evidence="2 3" key="1">
    <citation type="journal article" date="2019" name="J. Hered.">
        <title>An Improved Genome Assembly for Drosophila navojoa, the Basal Species in the mojavensis Cluster.</title>
        <authorList>
            <person name="Vanderlinde T."/>
            <person name="Dupim E.G."/>
            <person name="Nazario-Yepiz N.O."/>
            <person name="Carvalho A.B."/>
        </authorList>
    </citation>
    <scope>NUCLEOTIDE SEQUENCE [LARGE SCALE GENOMIC DNA]</scope>
    <source>
        <strain evidence="2">Navoj_Jal97</strain>
        <tissue evidence="2">Whole organism</tissue>
    </source>
</reference>
<name>A0A484AUV6_DRONA</name>
<feature type="compositionally biased region" description="Polar residues" evidence="1">
    <location>
        <begin position="1"/>
        <end position="18"/>
    </location>
</feature>
<feature type="region of interest" description="Disordered" evidence="1">
    <location>
        <begin position="1"/>
        <end position="49"/>
    </location>
</feature>